<organism evidence="2 3">
    <name type="scientific">Ancylostoma caninum</name>
    <name type="common">Dog hookworm</name>
    <dbReference type="NCBI Taxonomy" id="29170"/>
    <lineage>
        <taxon>Eukaryota</taxon>
        <taxon>Metazoa</taxon>
        <taxon>Ecdysozoa</taxon>
        <taxon>Nematoda</taxon>
        <taxon>Chromadorea</taxon>
        <taxon>Rhabditida</taxon>
        <taxon>Rhabditina</taxon>
        <taxon>Rhabditomorpha</taxon>
        <taxon>Strongyloidea</taxon>
        <taxon>Ancylostomatidae</taxon>
        <taxon>Ancylostomatinae</taxon>
        <taxon>Ancylostoma</taxon>
    </lineage>
</organism>
<keyword evidence="3" id="KW-1185">Reference proteome</keyword>
<name>A0A368FUT1_ANCCA</name>
<evidence type="ECO:0000313" key="2">
    <source>
        <dbReference type="EMBL" id="RCN35946.1"/>
    </source>
</evidence>
<evidence type="ECO:0000313" key="3">
    <source>
        <dbReference type="Proteomes" id="UP000252519"/>
    </source>
</evidence>
<proteinExistence type="predicted"/>
<dbReference type="OrthoDB" id="10456504at2759"/>
<feature type="region of interest" description="Disordered" evidence="1">
    <location>
        <begin position="1"/>
        <end position="82"/>
    </location>
</feature>
<dbReference type="EMBL" id="JOJR01000607">
    <property type="protein sequence ID" value="RCN35946.1"/>
    <property type="molecule type" value="Genomic_DNA"/>
</dbReference>
<evidence type="ECO:0000256" key="1">
    <source>
        <dbReference type="SAM" id="MobiDB-lite"/>
    </source>
</evidence>
<comment type="caution">
    <text evidence="2">The sequence shown here is derived from an EMBL/GenBank/DDBJ whole genome shotgun (WGS) entry which is preliminary data.</text>
</comment>
<feature type="compositionally biased region" description="Basic and acidic residues" evidence="1">
    <location>
        <begin position="51"/>
        <end position="70"/>
    </location>
</feature>
<dbReference type="AlphaFoldDB" id="A0A368FUT1"/>
<sequence>MPATPRAVTPDLSYYRSSKRLQRHDEEDYSPDPNGRLSHDPTTTSPRTRTFAHDHLERSREEYRRHERSTTPRPRRLSREKQPVVANQVVSLTERASDSIRGKCVDLERLGAAVARHEGAGELEEFVREKLKDVRINVAETKAIHKAISSMPNSSDSVVRGLVSVVKSLSETVIGMSTVMDGLLTSQEALRNSVKAATNNITRMTQMKLPPGVFLSAGNIVGTWIVPNQPPFVECNLKEVMARWKRSGRATDEDHLVHCADFMRFYLVKACDPVQAIQHYSHRVSGRGSKKEELKDVPENIVEILINCLLDGLSLGQPGLHMAAEELMDNPTE</sequence>
<protein>
    <submittedName>
        <fullName evidence="2">Uncharacterized protein</fullName>
    </submittedName>
</protein>
<accession>A0A368FUT1</accession>
<gene>
    <name evidence="2" type="ORF">ANCCAN_18175</name>
</gene>
<dbReference type="Proteomes" id="UP000252519">
    <property type="component" value="Unassembled WGS sequence"/>
</dbReference>
<reference evidence="2 3" key="1">
    <citation type="submission" date="2014-10" db="EMBL/GenBank/DDBJ databases">
        <title>Draft genome of the hookworm Ancylostoma caninum.</title>
        <authorList>
            <person name="Mitreva M."/>
        </authorList>
    </citation>
    <scope>NUCLEOTIDE SEQUENCE [LARGE SCALE GENOMIC DNA]</scope>
    <source>
        <strain evidence="2 3">Baltimore</strain>
    </source>
</reference>